<accession>A0A9P8S652</accession>
<dbReference type="Proteomes" id="UP000764110">
    <property type="component" value="Unassembled WGS sequence"/>
</dbReference>
<comment type="caution">
    <text evidence="1">The sequence shown here is derived from an EMBL/GenBank/DDBJ whole genome shotgun (WGS) entry which is preliminary data.</text>
</comment>
<sequence length="146" mass="16002">MDVSLENRDYCCVEISQMRVEKPEIIAALLRYNNAILRAGHVQPIWLAQVDAADRIQDASRYMQQGNHIGKMMVNGQESGVLQIGSIKHLSTAPARQLSLVSTGAQSLAFSRNGGSERHDEIFKREIRAWAAASALSAEPPRGATS</sequence>
<dbReference type="AlphaFoldDB" id="A0A9P8S652"/>
<evidence type="ECO:0000313" key="2">
    <source>
        <dbReference type="Proteomes" id="UP000764110"/>
    </source>
</evidence>
<gene>
    <name evidence="1" type="ORF">MHUMG1_06662</name>
</gene>
<dbReference type="Gene3D" id="3.90.180.10">
    <property type="entry name" value="Medium-chain alcohol dehydrogenases, catalytic domain"/>
    <property type="match status" value="1"/>
</dbReference>
<keyword evidence="2" id="KW-1185">Reference proteome</keyword>
<evidence type="ECO:0000313" key="1">
    <source>
        <dbReference type="EMBL" id="KAH0595487.1"/>
    </source>
</evidence>
<name>A0A9P8S652_9HYPO</name>
<dbReference type="EMBL" id="JACEFI010000012">
    <property type="protein sequence ID" value="KAH0595487.1"/>
    <property type="molecule type" value="Genomic_DNA"/>
</dbReference>
<proteinExistence type="predicted"/>
<organism evidence="1 2">
    <name type="scientific">Metarhizium humberi</name>
    <dbReference type="NCBI Taxonomy" id="2596975"/>
    <lineage>
        <taxon>Eukaryota</taxon>
        <taxon>Fungi</taxon>
        <taxon>Dikarya</taxon>
        <taxon>Ascomycota</taxon>
        <taxon>Pezizomycotina</taxon>
        <taxon>Sordariomycetes</taxon>
        <taxon>Hypocreomycetidae</taxon>
        <taxon>Hypocreales</taxon>
        <taxon>Clavicipitaceae</taxon>
        <taxon>Metarhizium</taxon>
    </lineage>
</organism>
<protein>
    <submittedName>
        <fullName evidence="1">Polyketide synthase</fullName>
    </submittedName>
</protein>
<reference evidence="1 2" key="1">
    <citation type="submission" date="2020-07" db="EMBL/GenBank/DDBJ databases">
        <title>Metarhizium humberi genome.</title>
        <authorList>
            <person name="Lysoe E."/>
        </authorList>
    </citation>
    <scope>NUCLEOTIDE SEQUENCE [LARGE SCALE GENOMIC DNA]</scope>
    <source>
        <strain evidence="1 2">ESALQ1638</strain>
    </source>
</reference>